<evidence type="ECO:0000256" key="4">
    <source>
        <dbReference type="ARBA" id="ARBA00022833"/>
    </source>
</evidence>
<dbReference type="InterPro" id="IPR024087">
    <property type="entry name" value="Creatininase-like_sf"/>
</dbReference>
<dbReference type="GO" id="GO:0047789">
    <property type="term" value="F:creatininase activity"/>
    <property type="evidence" value="ECO:0007669"/>
    <property type="project" value="UniProtKB-EC"/>
</dbReference>
<protein>
    <submittedName>
        <fullName evidence="6">Creatinine amidohydrolase</fullName>
        <ecNumber evidence="6">3.5.2.10</ecNumber>
    </submittedName>
</protein>
<dbReference type="InterPro" id="IPR003785">
    <property type="entry name" value="Creatininase/forma_Hydrolase"/>
</dbReference>
<dbReference type="EC" id="3.5.2.10" evidence="6"/>
<name>A0ABS4VNN6_9PSEU</name>
<evidence type="ECO:0000256" key="3">
    <source>
        <dbReference type="ARBA" id="ARBA00022801"/>
    </source>
</evidence>
<comment type="similarity">
    <text evidence="5">Belongs to the creatininase superfamily.</text>
</comment>
<dbReference type="Pfam" id="PF02633">
    <property type="entry name" value="Creatininase"/>
    <property type="match status" value="1"/>
</dbReference>
<dbReference type="NCBIfam" id="TIGR03964">
    <property type="entry name" value="mycofact_creat"/>
    <property type="match status" value="1"/>
</dbReference>
<organism evidence="6 7">
    <name type="scientific">Pseudonocardia parietis</name>
    <dbReference type="NCBI Taxonomy" id="570936"/>
    <lineage>
        <taxon>Bacteria</taxon>
        <taxon>Bacillati</taxon>
        <taxon>Actinomycetota</taxon>
        <taxon>Actinomycetes</taxon>
        <taxon>Pseudonocardiales</taxon>
        <taxon>Pseudonocardiaceae</taxon>
        <taxon>Pseudonocardia</taxon>
    </lineage>
</organism>
<proteinExistence type="inferred from homology"/>
<evidence type="ECO:0000256" key="2">
    <source>
        <dbReference type="ARBA" id="ARBA00022723"/>
    </source>
</evidence>
<evidence type="ECO:0000313" key="7">
    <source>
        <dbReference type="Proteomes" id="UP001519295"/>
    </source>
</evidence>
<keyword evidence="2" id="KW-0479">Metal-binding</keyword>
<dbReference type="Gene3D" id="3.40.50.10310">
    <property type="entry name" value="Creatininase"/>
    <property type="match status" value="1"/>
</dbReference>
<dbReference type="SUPFAM" id="SSF102215">
    <property type="entry name" value="Creatininase"/>
    <property type="match status" value="1"/>
</dbReference>
<gene>
    <name evidence="6" type="ORF">JOF36_001236</name>
</gene>
<reference evidence="6 7" key="1">
    <citation type="submission" date="2021-03" db="EMBL/GenBank/DDBJ databases">
        <title>Sequencing the genomes of 1000 actinobacteria strains.</title>
        <authorList>
            <person name="Klenk H.-P."/>
        </authorList>
    </citation>
    <scope>NUCLEOTIDE SEQUENCE [LARGE SCALE GENOMIC DNA]</scope>
    <source>
        <strain evidence="6 7">DSM 45256</strain>
    </source>
</reference>
<comment type="caution">
    <text evidence="6">The sequence shown here is derived from an EMBL/GenBank/DDBJ whole genome shotgun (WGS) entry which is preliminary data.</text>
</comment>
<evidence type="ECO:0000256" key="1">
    <source>
        <dbReference type="ARBA" id="ARBA00001947"/>
    </source>
</evidence>
<evidence type="ECO:0000256" key="5">
    <source>
        <dbReference type="ARBA" id="ARBA00024029"/>
    </source>
</evidence>
<keyword evidence="7" id="KW-1185">Reference proteome</keyword>
<dbReference type="RefSeq" id="WP_307862240.1">
    <property type="nucleotide sequence ID" value="NZ_JAGINU010000001.1"/>
</dbReference>
<dbReference type="EMBL" id="JAGINU010000001">
    <property type="protein sequence ID" value="MBP2365540.1"/>
    <property type="molecule type" value="Genomic_DNA"/>
</dbReference>
<accession>A0ABS4VNN6</accession>
<dbReference type="PANTHER" id="PTHR35005:SF1">
    <property type="entry name" value="2-AMINO-5-FORMYLAMINO-6-RIBOSYLAMINOPYRIMIDIN-4(3H)-ONE 5'-MONOPHOSPHATE DEFORMYLASE"/>
    <property type="match status" value="1"/>
</dbReference>
<keyword evidence="4" id="KW-0862">Zinc</keyword>
<dbReference type="PANTHER" id="PTHR35005">
    <property type="entry name" value="3-DEHYDRO-SCYLLO-INOSOSE HYDROLASE"/>
    <property type="match status" value="1"/>
</dbReference>
<keyword evidence="3 6" id="KW-0378">Hydrolase</keyword>
<dbReference type="InterPro" id="IPR023871">
    <property type="entry name" value="MftE"/>
</dbReference>
<evidence type="ECO:0000313" key="6">
    <source>
        <dbReference type="EMBL" id="MBP2365540.1"/>
    </source>
</evidence>
<sequence length="241" mass="24886">MLLAEMTWTELVDRPCTVVVPIGSTEQHGPHLPLGTDTAVASAVASALHDADPSLVLAPALPYGAAGEHEGFPGTVSIGEQALHTVLVEYGRSACRWASRLLLLNGHGGNVAALSSAVSRLRFEGRDAGWLSCVAAVPGVPVDAHAGRYETSLLAHLDPERVRHDRAAAGETRPLPEIIDAMRAGGVAAVSPNGVLGDPAGASAEEGRVLLEAIVARVAAAVATWNPDPETGRLHRPPTTG</sequence>
<dbReference type="Proteomes" id="UP001519295">
    <property type="component" value="Unassembled WGS sequence"/>
</dbReference>
<comment type="cofactor">
    <cofactor evidence="1">
        <name>Zn(2+)</name>
        <dbReference type="ChEBI" id="CHEBI:29105"/>
    </cofactor>
</comment>